<comment type="similarity">
    <text evidence="1">Belongs to the ABC transporter superfamily.</text>
</comment>
<keyword evidence="2" id="KW-0813">Transport</keyword>
<dbReference type="CDD" id="cd03255">
    <property type="entry name" value="ABC_MJ0796_LolCDE_FtsE"/>
    <property type="match status" value="1"/>
</dbReference>
<feature type="domain" description="ABC transporter" evidence="6">
    <location>
        <begin position="23"/>
        <end position="262"/>
    </location>
</feature>
<dbReference type="Gene3D" id="3.40.50.300">
    <property type="entry name" value="P-loop containing nucleotide triphosphate hydrolases"/>
    <property type="match status" value="1"/>
</dbReference>
<dbReference type="GO" id="GO:0005524">
    <property type="term" value="F:ATP binding"/>
    <property type="evidence" value="ECO:0007669"/>
    <property type="project" value="UniProtKB-KW"/>
</dbReference>
<evidence type="ECO:0000259" key="6">
    <source>
        <dbReference type="PROSITE" id="PS50893"/>
    </source>
</evidence>
<protein>
    <submittedName>
        <fullName evidence="7">Macrolide ABC transporter ATP-binding protein</fullName>
    </submittedName>
</protein>
<evidence type="ECO:0000256" key="4">
    <source>
        <dbReference type="ARBA" id="ARBA00022840"/>
    </source>
</evidence>
<feature type="compositionally biased region" description="Polar residues" evidence="5">
    <location>
        <begin position="268"/>
        <end position="278"/>
    </location>
</feature>
<dbReference type="InterPro" id="IPR017911">
    <property type="entry name" value="MacB-like_ATP-bd"/>
</dbReference>
<evidence type="ECO:0000256" key="1">
    <source>
        <dbReference type="ARBA" id="ARBA00005417"/>
    </source>
</evidence>
<dbReference type="InterPro" id="IPR027417">
    <property type="entry name" value="P-loop_NTPase"/>
</dbReference>
<sequence>MASNAPAVHVAGQYVPAAGAPIIALRQVIKTYGEGATAFQALKGIDLDIAQGDFVAVMGASGSGKSTTMNILGCLDVPSGGTFVFKGVHVETLDRDQRALLRRKYLGFVFQGFNLLARTTALENVELPLLYRGDAKKERRALAMAALDKVGLADWWDHTPAELSGGQQQRVAIARAIVTSPSVLLADEPTGNLDSERSIEIMELLSGLNRDSGITVIMVTHEPDMAAFAHTIVHFKDGLVERVEAQHRPGETPDESPSRLREGLGEGSASSDSPTGTPLPQAGGES</sequence>
<feature type="region of interest" description="Disordered" evidence="5">
    <location>
        <begin position="246"/>
        <end position="286"/>
    </location>
</feature>
<accession>A0ABQ3LF83</accession>
<dbReference type="PROSITE" id="PS50893">
    <property type="entry name" value="ABC_TRANSPORTER_2"/>
    <property type="match status" value="1"/>
</dbReference>
<evidence type="ECO:0000256" key="3">
    <source>
        <dbReference type="ARBA" id="ARBA00022741"/>
    </source>
</evidence>
<evidence type="ECO:0000313" key="7">
    <source>
        <dbReference type="EMBL" id="GHH14496.1"/>
    </source>
</evidence>
<keyword evidence="8" id="KW-1185">Reference proteome</keyword>
<dbReference type="PANTHER" id="PTHR42798:SF6">
    <property type="entry name" value="CELL DIVISION ATP-BINDING PROTEIN FTSE"/>
    <property type="match status" value="1"/>
</dbReference>
<dbReference type="EMBL" id="BNAQ01000002">
    <property type="protein sequence ID" value="GHH14496.1"/>
    <property type="molecule type" value="Genomic_DNA"/>
</dbReference>
<dbReference type="RefSeq" id="WP_229839305.1">
    <property type="nucleotide sequence ID" value="NZ_BNAQ01000002.1"/>
</dbReference>
<dbReference type="SMART" id="SM00382">
    <property type="entry name" value="AAA"/>
    <property type="match status" value="1"/>
</dbReference>
<dbReference type="InterPro" id="IPR003593">
    <property type="entry name" value="AAA+_ATPase"/>
</dbReference>
<organism evidence="7 8">
    <name type="scientific">Sphingomonas glacialis</name>
    <dbReference type="NCBI Taxonomy" id="658225"/>
    <lineage>
        <taxon>Bacteria</taxon>
        <taxon>Pseudomonadati</taxon>
        <taxon>Pseudomonadota</taxon>
        <taxon>Alphaproteobacteria</taxon>
        <taxon>Sphingomonadales</taxon>
        <taxon>Sphingomonadaceae</taxon>
        <taxon>Sphingomonas</taxon>
    </lineage>
</organism>
<dbReference type="Proteomes" id="UP000652430">
    <property type="component" value="Unassembled WGS sequence"/>
</dbReference>
<comment type="caution">
    <text evidence="7">The sequence shown here is derived from an EMBL/GenBank/DDBJ whole genome shotgun (WGS) entry which is preliminary data.</text>
</comment>
<feature type="compositionally biased region" description="Basic and acidic residues" evidence="5">
    <location>
        <begin position="246"/>
        <end position="264"/>
    </location>
</feature>
<dbReference type="PANTHER" id="PTHR42798">
    <property type="entry name" value="LIPOPROTEIN-RELEASING SYSTEM ATP-BINDING PROTEIN LOLD"/>
    <property type="match status" value="1"/>
</dbReference>
<dbReference type="InterPro" id="IPR003439">
    <property type="entry name" value="ABC_transporter-like_ATP-bd"/>
</dbReference>
<gene>
    <name evidence="7" type="ORF">GCM10008023_16260</name>
</gene>
<evidence type="ECO:0000313" key="8">
    <source>
        <dbReference type="Proteomes" id="UP000652430"/>
    </source>
</evidence>
<keyword evidence="4 7" id="KW-0067">ATP-binding</keyword>
<dbReference type="Pfam" id="PF00005">
    <property type="entry name" value="ABC_tran"/>
    <property type="match status" value="1"/>
</dbReference>
<proteinExistence type="inferred from homology"/>
<dbReference type="InterPro" id="IPR017871">
    <property type="entry name" value="ABC_transporter-like_CS"/>
</dbReference>
<name>A0ABQ3LF83_9SPHN</name>
<keyword evidence="3" id="KW-0547">Nucleotide-binding</keyword>
<reference evidence="8" key="1">
    <citation type="journal article" date="2019" name="Int. J. Syst. Evol. Microbiol.">
        <title>The Global Catalogue of Microorganisms (GCM) 10K type strain sequencing project: providing services to taxonomists for standard genome sequencing and annotation.</title>
        <authorList>
            <consortium name="The Broad Institute Genomics Platform"/>
            <consortium name="The Broad Institute Genome Sequencing Center for Infectious Disease"/>
            <person name="Wu L."/>
            <person name="Ma J."/>
        </authorList>
    </citation>
    <scope>NUCLEOTIDE SEQUENCE [LARGE SCALE GENOMIC DNA]</scope>
    <source>
        <strain evidence="8">CGMCC 1.8957</strain>
    </source>
</reference>
<evidence type="ECO:0000256" key="5">
    <source>
        <dbReference type="SAM" id="MobiDB-lite"/>
    </source>
</evidence>
<dbReference type="SUPFAM" id="SSF52540">
    <property type="entry name" value="P-loop containing nucleoside triphosphate hydrolases"/>
    <property type="match status" value="1"/>
</dbReference>
<dbReference type="PROSITE" id="PS00211">
    <property type="entry name" value="ABC_TRANSPORTER_1"/>
    <property type="match status" value="1"/>
</dbReference>
<evidence type="ECO:0000256" key="2">
    <source>
        <dbReference type="ARBA" id="ARBA00022448"/>
    </source>
</evidence>